<evidence type="ECO:0000313" key="5">
    <source>
        <dbReference type="EMBL" id="KGR75150.1"/>
    </source>
</evidence>
<dbReference type="SUPFAM" id="SSF110738">
    <property type="entry name" value="Glycerate kinase I"/>
    <property type="match status" value="1"/>
</dbReference>
<dbReference type="InterPro" id="IPR036129">
    <property type="entry name" value="Glycerate_kinase_sf"/>
</dbReference>
<dbReference type="Gene3D" id="3.40.50.10350">
    <property type="entry name" value="Glycerate kinase, domain 1"/>
    <property type="match status" value="1"/>
</dbReference>
<comment type="caution">
    <text evidence="5">The sequence shown here is derived from an EMBL/GenBank/DDBJ whole genome shotgun (WGS) entry which is preliminary data.</text>
</comment>
<dbReference type="Pfam" id="PF02595">
    <property type="entry name" value="Gly_kinase"/>
    <property type="match status" value="1"/>
</dbReference>
<gene>
    <name evidence="5" type="ORF">CD33_12825</name>
</gene>
<dbReference type="InterPro" id="IPR018197">
    <property type="entry name" value="Glycerate_kinase_RE-like"/>
</dbReference>
<dbReference type="eggNOG" id="COG1929">
    <property type="taxonomic scope" value="Bacteria"/>
</dbReference>
<comment type="similarity">
    <text evidence="1 4">Belongs to the glycerate kinase type-1 family.</text>
</comment>
<sequence>MKVVISPDSFKGTLTALDAARAIEKGIKQVDANIETVLLPVADGGEGTMETLVLATNGRYIKTTVLDPLGREIEASFGVLGNQTTCVIEMASASGITLLHNNERNPRLASSFGTGQLIKCALDQGFRDFIICIGGSATNDAGVGMLRALGLRLLDQHGLNVQKSIDGLFEVERLDFANWDARLADSKIAIASDVDNPLVGEVGATAVFGPQKGVKADEVQYFDDALTHWADVVEKEKGIRLHDFKGAGAAGGMGGALIAFLQGKFHQGIHLVLDVMKYKENIHGAHLVFTGEGKSDRQTLHGKAPFGVLECAKNLQIPTVLLSGYIEEIDQSLLSDHFHQVYSVAGESITIEEAMEQASDCLAEKAFQVFSKLLK</sequence>
<dbReference type="InterPro" id="IPR004381">
    <property type="entry name" value="Glycerate_kinase"/>
</dbReference>
<dbReference type="Gene3D" id="3.90.1510.10">
    <property type="entry name" value="Glycerate kinase, domain 2"/>
    <property type="match status" value="1"/>
</dbReference>
<keyword evidence="3 4" id="KW-0418">Kinase</keyword>
<organism evidence="5 6">
    <name type="scientific">Ureibacillus sinduriensis BLB-1 = JCM 15800</name>
    <dbReference type="NCBI Taxonomy" id="1384057"/>
    <lineage>
        <taxon>Bacteria</taxon>
        <taxon>Bacillati</taxon>
        <taxon>Bacillota</taxon>
        <taxon>Bacilli</taxon>
        <taxon>Bacillales</taxon>
        <taxon>Caryophanaceae</taxon>
        <taxon>Ureibacillus</taxon>
    </lineage>
</organism>
<dbReference type="Proteomes" id="UP000030408">
    <property type="component" value="Unassembled WGS sequence"/>
</dbReference>
<evidence type="ECO:0000256" key="2">
    <source>
        <dbReference type="ARBA" id="ARBA00022679"/>
    </source>
</evidence>
<dbReference type="RefSeq" id="WP_036201167.1">
    <property type="nucleotide sequence ID" value="NZ_AVCY01000004.1"/>
</dbReference>
<evidence type="ECO:0000313" key="6">
    <source>
        <dbReference type="Proteomes" id="UP000030408"/>
    </source>
</evidence>
<protein>
    <submittedName>
        <fullName evidence="5">Glycerate kinase</fullName>
    </submittedName>
</protein>
<dbReference type="PIRSF" id="PIRSF006078">
    <property type="entry name" value="GlxK"/>
    <property type="match status" value="1"/>
</dbReference>
<accession>A0A0A3HV87</accession>
<dbReference type="PANTHER" id="PTHR21599">
    <property type="entry name" value="GLYCERATE KINASE"/>
    <property type="match status" value="1"/>
</dbReference>
<dbReference type="NCBIfam" id="TIGR00045">
    <property type="entry name" value="glycerate kinase"/>
    <property type="match status" value="1"/>
</dbReference>
<dbReference type="EMBL" id="JPVO01000052">
    <property type="protein sequence ID" value="KGR75150.1"/>
    <property type="molecule type" value="Genomic_DNA"/>
</dbReference>
<keyword evidence="2 4" id="KW-0808">Transferase</keyword>
<dbReference type="GO" id="GO:0031388">
    <property type="term" value="P:organic acid phosphorylation"/>
    <property type="evidence" value="ECO:0007669"/>
    <property type="project" value="UniProtKB-UniRule"/>
</dbReference>
<reference evidence="5 6" key="1">
    <citation type="submission" date="2014-02" db="EMBL/GenBank/DDBJ databases">
        <title>Draft genome sequence of Lysinibacillus sinduriensis JCM 15800.</title>
        <authorList>
            <person name="Zhang F."/>
            <person name="Wang G."/>
            <person name="Zhang L."/>
        </authorList>
    </citation>
    <scope>NUCLEOTIDE SEQUENCE [LARGE SCALE GENOMIC DNA]</scope>
    <source>
        <strain evidence="5 6">JCM 15800</strain>
    </source>
</reference>
<evidence type="ECO:0000256" key="1">
    <source>
        <dbReference type="ARBA" id="ARBA00006284"/>
    </source>
</evidence>
<dbReference type="PANTHER" id="PTHR21599:SF0">
    <property type="entry name" value="GLYCERATE KINASE"/>
    <property type="match status" value="1"/>
</dbReference>
<keyword evidence="6" id="KW-1185">Reference proteome</keyword>
<dbReference type="STRING" id="1384057.CD33_12825"/>
<dbReference type="GO" id="GO:0008887">
    <property type="term" value="F:glycerate kinase activity"/>
    <property type="evidence" value="ECO:0007669"/>
    <property type="project" value="UniProtKB-UniRule"/>
</dbReference>
<dbReference type="OrthoDB" id="9774290at2"/>
<dbReference type="InterPro" id="IPR018193">
    <property type="entry name" value="Glyc_kinase_flavodox-like_fold"/>
</dbReference>
<dbReference type="AlphaFoldDB" id="A0A0A3HV87"/>
<proteinExistence type="inferred from homology"/>
<name>A0A0A3HV87_9BACL</name>
<evidence type="ECO:0000256" key="3">
    <source>
        <dbReference type="ARBA" id="ARBA00022777"/>
    </source>
</evidence>
<evidence type="ECO:0000256" key="4">
    <source>
        <dbReference type="PIRNR" id="PIRNR006078"/>
    </source>
</evidence>